<evidence type="ECO:0000313" key="14">
    <source>
        <dbReference type="EMBL" id="SDK97836.1"/>
    </source>
</evidence>
<dbReference type="InterPro" id="IPR012910">
    <property type="entry name" value="Plug_dom"/>
</dbReference>
<keyword evidence="15" id="KW-1185">Reference proteome</keyword>
<dbReference type="InterPro" id="IPR023997">
    <property type="entry name" value="TonB-dep_OMP_SusC/RagA_CS"/>
</dbReference>
<evidence type="ECO:0000256" key="7">
    <source>
        <dbReference type="ARBA" id="ARBA00023136"/>
    </source>
</evidence>
<feature type="domain" description="TonB-dependent receptor plug" evidence="13">
    <location>
        <begin position="122"/>
        <end position="250"/>
    </location>
</feature>
<dbReference type="PANTHER" id="PTHR30069:SF29">
    <property type="entry name" value="HEMOGLOBIN AND HEMOGLOBIN-HAPTOGLOBIN-BINDING PROTEIN 1-RELATED"/>
    <property type="match status" value="1"/>
</dbReference>
<keyword evidence="3 10" id="KW-1134">Transmembrane beta strand</keyword>
<evidence type="ECO:0000259" key="12">
    <source>
        <dbReference type="Pfam" id="PF00593"/>
    </source>
</evidence>
<name>A0A1G9GB10_9BACT</name>
<dbReference type="Gene3D" id="2.60.40.1120">
    <property type="entry name" value="Carboxypeptidase-like, regulatory domain"/>
    <property type="match status" value="1"/>
</dbReference>
<feature type="domain" description="TonB-dependent receptor-like beta-barrel" evidence="12">
    <location>
        <begin position="416"/>
        <end position="853"/>
    </location>
</feature>
<evidence type="ECO:0000259" key="13">
    <source>
        <dbReference type="Pfam" id="PF07715"/>
    </source>
</evidence>
<dbReference type="PROSITE" id="PS52016">
    <property type="entry name" value="TONB_DEPENDENT_REC_3"/>
    <property type="match status" value="1"/>
</dbReference>
<evidence type="ECO:0000256" key="8">
    <source>
        <dbReference type="ARBA" id="ARBA00023170"/>
    </source>
</evidence>
<dbReference type="SUPFAM" id="SSF49464">
    <property type="entry name" value="Carboxypeptidase regulatory domain-like"/>
    <property type="match status" value="1"/>
</dbReference>
<evidence type="ECO:0000256" key="9">
    <source>
        <dbReference type="ARBA" id="ARBA00023237"/>
    </source>
</evidence>
<dbReference type="PANTHER" id="PTHR30069">
    <property type="entry name" value="TONB-DEPENDENT OUTER MEMBRANE RECEPTOR"/>
    <property type="match status" value="1"/>
</dbReference>
<keyword evidence="5" id="KW-0732">Signal</keyword>
<keyword evidence="9 10" id="KW-0998">Cell outer membrane</keyword>
<keyword evidence="2 10" id="KW-0813">Transport</keyword>
<proteinExistence type="inferred from homology"/>
<keyword evidence="6 11" id="KW-0798">TonB box</keyword>
<dbReference type="Gene3D" id="2.40.170.20">
    <property type="entry name" value="TonB-dependent receptor, beta-barrel domain"/>
    <property type="match status" value="1"/>
</dbReference>
<protein>
    <submittedName>
        <fullName evidence="14">TonB-linked outer membrane protein, SusC/RagA family</fullName>
    </submittedName>
</protein>
<sequence>MMQKKLLVQVVGALLLLLPWVGPLHAQSRSVSGTVTDASTQDPLPGVSVLVKGTTIGTITDINGKYVLSVPPDVSTLTFSYVSYVTTEQEIGARSVIDVTLEEDTKVLQEVVVTSFGREQKRRELGYAVQEVEGKQLAETVRPNMVDALQGRIAGVQVGSTSGSPGSSSSIIIRGGTSLDGNNQPLFVVDGIPVDNTTLREGYLLNDGANRGGDYSNRIADLDPNDIESVTVLKGPSAAALYGIDAANGAIVITTKKGKAGQMAVNYNNNFRFERITRFPDRLETYNTGVGDSTYNGTLQRWGAPIPAGTQTYDNLENFFQTGFMQTHNLSVSGGSERVNFVLSGNLLDQQGSIPETGYQRKSIRANVGAQLSSKLNVTTSANYLRTDVERASKGDASLLQYALIWPSTDDMRNWQNSNGTLRRVYEDGDDTFDNPYFSVNKNQVGDGTDRLLLNGSVSYDPLSWLNLTGRIGADVYSTFGYTYLDPQSFQSFPNRSQASAVNGLMSEYNIQSHLVNSFLMLNLHKSFGDVSTSLTLGNNLENRTYRVDSWYAEDIQVPGLYSINNTDQNTREIATKGYRRKLVGLFGEFKADYRNLLFLTLTGRNDWSSTLPPQNNSFFYPSVSLGFVFSDAFQIGGPLSFGKVRASFAQVGKDAPAHQTQPALSAFTRTGGGFYVGFYGPNSNIKPETTVSYEAGLELRFFQNRLGIDATYYNVSSRDQIVQPRLSYASGYILQLVNAGEIQNQGVELLVTATPVKKGTFTWDATANFALNRNKVVALPGNFEEFYLSDTWLNGNARAGYVPGQSFYSITGNSFQRNENGELLIGENGYPIEETGFIEIGNRQPDFTLGLTNRLNWKDFTLSFLFDIRKGGDVFNATNRLLTFYGLSERTANRGEMVVFDGVLEDGSRNTQEVPLDQTYYQSSARGYNESLFIEKDINWLRLRDVSLAYQLPSALFSKTFVKSLSINLTGTNLWLWSNYSGGDPDVNGLNASARGSGAIGFDYFSVPPPIAFAAGLRASF</sequence>
<dbReference type="InterPro" id="IPR037066">
    <property type="entry name" value="Plug_dom_sf"/>
</dbReference>
<keyword evidence="8" id="KW-0675">Receptor</keyword>
<evidence type="ECO:0000313" key="15">
    <source>
        <dbReference type="Proteomes" id="UP000198510"/>
    </source>
</evidence>
<dbReference type="InterPro" id="IPR039426">
    <property type="entry name" value="TonB-dep_rcpt-like"/>
</dbReference>
<evidence type="ECO:0000256" key="10">
    <source>
        <dbReference type="PROSITE-ProRule" id="PRU01360"/>
    </source>
</evidence>
<dbReference type="Pfam" id="PF07715">
    <property type="entry name" value="Plug"/>
    <property type="match status" value="1"/>
</dbReference>
<evidence type="ECO:0000256" key="5">
    <source>
        <dbReference type="ARBA" id="ARBA00022729"/>
    </source>
</evidence>
<dbReference type="GO" id="GO:0044718">
    <property type="term" value="P:siderophore transmembrane transport"/>
    <property type="evidence" value="ECO:0007669"/>
    <property type="project" value="TreeGrafter"/>
</dbReference>
<dbReference type="InterPro" id="IPR023996">
    <property type="entry name" value="TonB-dep_OMP_SusC/RagA"/>
</dbReference>
<dbReference type="Pfam" id="PF00593">
    <property type="entry name" value="TonB_dep_Rec_b-barrel"/>
    <property type="match status" value="1"/>
</dbReference>
<dbReference type="Proteomes" id="UP000198510">
    <property type="component" value="Unassembled WGS sequence"/>
</dbReference>
<comment type="similarity">
    <text evidence="10 11">Belongs to the TonB-dependent receptor family.</text>
</comment>
<dbReference type="InterPro" id="IPR000531">
    <property type="entry name" value="Beta-barrel_TonB"/>
</dbReference>
<evidence type="ECO:0000256" key="2">
    <source>
        <dbReference type="ARBA" id="ARBA00022448"/>
    </source>
</evidence>
<keyword evidence="4 10" id="KW-0812">Transmembrane</keyword>
<dbReference type="GO" id="GO:0015344">
    <property type="term" value="F:siderophore uptake transmembrane transporter activity"/>
    <property type="evidence" value="ECO:0007669"/>
    <property type="project" value="TreeGrafter"/>
</dbReference>
<dbReference type="AlphaFoldDB" id="A0A1G9GB10"/>
<evidence type="ECO:0000256" key="6">
    <source>
        <dbReference type="ARBA" id="ARBA00023077"/>
    </source>
</evidence>
<dbReference type="NCBIfam" id="TIGR04056">
    <property type="entry name" value="OMP_RagA_SusC"/>
    <property type="match status" value="1"/>
</dbReference>
<evidence type="ECO:0000256" key="11">
    <source>
        <dbReference type="RuleBase" id="RU003357"/>
    </source>
</evidence>
<dbReference type="NCBIfam" id="TIGR04057">
    <property type="entry name" value="SusC_RagA_signa"/>
    <property type="match status" value="1"/>
</dbReference>
<evidence type="ECO:0000256" key="1">
    <source>
        <dbReference type="ARBA" id="ARBA00004571"/>
    </source>
</evidence>
<accession>A0A1G9GB10</accession>
<comment type="subcellular location">
    <subcellularLocation>
        <location evidence="1 10">Cell outer membrane</location>
        <topology evidence="1 10">Multi-pass membrane protein</topology>
    </subcellularLocation>
</comment>
<dbReference type="RefSeq" id="WP_176955997.1">
    <property type="nucleotide sequence ID" value="NZ_FNFO01000004.1"/>
</dbReference>
<dbReference type="InterPro" id="IPR036942">
    <property type="entry name" value="Beta-barrel_TonB_sf"/>
</dbReference>
<dbReference type="InterPro" id="IPR008969">
    <property type="entry name" value="CarboxyPept-like_regulatory"/>
</dbReference>
<reference evidence="14 15" key="1">
    <citation type="submission" date="2016-10" db="EMBL/GenBank/DDBJ databases">
        <authorList>
            <person name="de Groot N.N."/>
        </authorList>
    </citation>
    <scope>NUCLEOTIDE SEQUENCE [LARGE SCALE GENOMIC DNA]</scope>
    <source>
        <strain evidence="14 15">DSM 25186</strain>
    </source>
</reference>
<dbReference type="Gene3D" id="2.170.130.10">
    <property type="entry name" value="TonB-dependent receptor, plug domain"/>
    <property type="match status" value="1"/>
</dbReference>
<keyword evidence="7 10" id="KW-0472">Membrane</keyword>
<gene>
    <name evidence="14" type="ORF">SAMN05421823_10448</name>
</gene>
<dbReference type="Pfam" id="PF13715">
    <property type="entry name" value="CarbopepD_reg_2"/>
    <property type="match status" value="1"/>
</dbReference>
<dbReference type="EMBL" id="FNFO01000004">
    <property type="protein sequence ID" value="SDK97836.1"/>
    <property type="molecule type" value="Genomic_DNA"/>
</dbReference>
<evidence type="ECO:0000256" key="3">
    <source>
        <dbReference type="ARBA" id="ARBA00022452"/>
    </source>
</evidence>
<organism evidence="14 15">
    <name type="scientific">Catalinimonas alkaloidigena</name>
    <dbReference type="NCBI Taxonomy" id="1075417"/>
    <lineage>
        <taxon>Bacteria</taxon>
        <taxon>Pseudomonadati</taxon>
        <taxon>Bacteroidota</taxon>
        <taxon>Cytophagia</taxon>
        <taxon>Cytophagales</taxon>
        <taxon>Catalimonadaceae</taxon>
        <taxon>Catalinimonas</taxon>
    </lineage>
</organism>
<dbReference type="GO" id="GO:0009279">
    <property type="term" value="C:cell outer membrane"/>
    <property type="evidence" value="ECO:0007669"/>
    <property type="project" value="UniProtKB-SubCell"/>
</dbReference>
<dbReference type="STRING" id="1075417.SAMN05421823_10448"/>
<evidence type="ECO:0000256" key="4">
    <source>
        <dbReference type="ARBA" id="ARBA00022692"/>
    </source>
</evidence>
<dbReference type="SUPFAM" id="SSF56935">
    <property type="entry name" value="Porins"/>
    <property type="match status" value="1"/>
</dbReference>